<evidence type="ECO:0000313" key="1">
    <source>
        <dbReference type="EMBL" id="MBO0933068.1"/>
    </source>
</evidence>
<comment type="caution">
    <text evidence="1">The sequence shown here is derived from an EMBL/GenBank/DDBJ whole genome shotgun (WGS) entry which is preliminary data.</text>
</comment>
<accession>A0A939K123</accession>
<sequence length="192" mass="21848">MNRLLLLLTISLGLAQCKQPAPEPAPVDYKKEAIRVMSALKPQVVGTWVLNRVQINAQRYNMASYGAKLVADTTFQDFATITIQQPLKLWDTPEDPGAPQFSGSIRFRGKTYPLYFRTMAGYERIEKGTGYVALFTLYYNFPNGPLPNDPELRFLTTVRIEDHYSMEIGADGKTMLWKAFNNSLTQIDMRKQ</sequence>
<dbReference type="EMBL" id="JAFMYU010000016">
    <property type="protein sequence ID" value="MBO0933068.1"/>
    <property type="molecule type" value="Genomic_DNA"/>
</dbReference>
<name>A0A939K123_9BACT</name>
<dbReference type="Proteomes" id="UP000664795">
    <property type="component" value="Unassembled WGS sequence"/>
</dbReference>
<keyword evidence="2" id="KW-1185">Reference proteome</keyword>
<protein>
    <submittedName>
        <fullName evidence="1">Uncharacterized protein</fullName>
    </submittedName>
</protein>
<gene>
    <name evidence="1" type="ORF">J2I48_18815</name>
</gene>
<organism evidence="1 2">
    <name type="scientific">Fibrella aquatilis</name>
    <dbReference type="NCBI Taxonomy" id="2817059"/>
    <lineage>
        <taxon>Bacteria</taxon>
        <taxon>Pseudomonadati</taxon>
        <taxon>Bacteroidota</taxon>
        <taxon>Cytophagia</taxon>
        <taxon>Cytophagales</taxon>
        <taxon>Spirosomataceae</taxon>
        <taxon>Fibrella</taxon>
    </lineage>
</organism>
<dbReference type="RefSeq" id="WP_207337032.1">
    <property type="nucleotide sequence ID" value="NZ_JAFMYU010000016.1"/>
</dbReference>
<evidence type="ECO:0000313" key="2">
    <source>
        <dbReference type="Proteomes" id="UP000664795"/>
    </source>
</evidence>
<proteinExistence type="predicted"/>
<dbReference type="AlphaFoldDB" id="A0A939K123"/>
<reference evidence="1 2" key="1">
    <citation type="submission" date="2021-03" db="EMBL/GenBank/DDBJ databases">
        <title>Fibrella sp. HMF5036 genome sequencing and assembly.</title>
        <authorList>
            <person name="Kang H."/>
            <person name="Kim H."/>
            <person name="Bae S."/>
            <person name="Joh K."/>
        </authorList>
    </citation>
    <scope>NUCLEOTIDE SEQUENCE [LARGE SCALE GENOMIC DNA]</scope>
    <source>
        <strain evidence="1 2">HMF5036</strain>
    </source>
</reference>